<dbReference type="CDD" id="cd00090">
    <property type="entry name" value="HTH_ARSR"/>
    <property type="match status" value="1"/>
</dbReference>
<keyword evidence="3 4" id="KW-0804">Transcription</keyword>
<evidence type="ECO:0000313" key="7">
    <source>
        <dbReference type="Proteomes" id="UP000469430"/>
    </source>
</evidence>
<reference evidence="6 7" key="1">
    <citation type="submission" date="2019-12" db="EMBL/GenBank/DDBJ databases">
        <title>Genomic-based taxomic classification of the family Erythrobacteraceae.</title>
        <authorList>
            <person name="Xu L."/>
        </authorList>
    </citation>
    <scope>NUCLEOTIDE SEQUENCE [LARGE SCALE GENOMIC DNA]</scope>
    <source>
        <strain evidence="6 7">S36</strain>
    </source>
</reference>
<dbReference type="InterPro" id="IPR036388">
    <property type="entry name" value="WH-like_DNA-bd_sf"/>
</dbReference>
<keyword evidence="7" id="KW-1185">Reference proteome</keyword>
<dbReference type="OrthoDB" id="9792628at2"/>
<dbReference type="InterPro" id="IPR052362">
    <property type="entry name" value="HTH-GbsR_regulator"/>
</dbReference>
<dbReference type="PIRSF" id="PIRSF006707">
    <property type="entry name" value="MJ1563"/>
    <property type="match status" value="1"/>
</dbReference>
<dbReference type="Pfam" id="PF12802">
    <property type="entry name" value="MarR_2"/>
    <property type="match status" value="1"/>
</dbReference>
<keyword evidence="2 4" id="KW-0238">DNA-binding</keyword>
<dbReference type="EMBL" id="WTYJ01000002">
    <property type="protein sequence ID" value="MXO99440.1"/>
    <property type="molecule type" value="Genomic_DNA"/>
</dbReference>
<dbReference type="Proteomes" id="UP000469430">
    <property type="component" value="Unassembled WGS sequence"/>
</dbReference>
<dbReference type="GO" id="GO:0003677">
    <property type="term" value="F:DNA binding"/>
    <property type="evidence" value="ECO:0007669"/>
    <property type="project" value="UniProtKB-UniRule"/>
</dbReference>
<keyword evidence="1 4" id="KW-0805">Transcription regulation</keyword>
<evidence type="ECO:0000259" key="5">
    <source>
        <dbReference type="Pfam" id="PF12802"/>
    </source>
</evidence>
<evidence type="ECO:0000256" key="2">
    <source>
        <dbReference type="ARBA" id="ARBA00023125"/>
    </source>
</evidence>
<gene>
    <name evidence="6" type="ORF">GRI97_10610</name>
</gene>
<evidence type="ECO:0000256" key="4">
    <source>
        <dbReference type="PIRNR" id="PIRNR006707"/>
    </source>
</evidence>
<dbReference type="Gene3D" id="1.10.10.10">
    <property type="entry name" value="Winged helix-like DNA-binding domain superfamily/Winged helix DNA-binding domain"/>
    <property type="match status" value="1"/>
</dbReference>
<comment type="similarity">
    <text evidence="4">Belongs to the GbsR family.</text>
</comment>
<dbReference type="InterPro" id="IPR000835">
    <property type="entry name" value="HTH_MarR-typ"/>
</dbReference>
<dbReference type="PANTHER" id="PTHR38465:SF1">
    <property type="entry name" value="HTH-TYPE TRANSCRIPTIONAL REGULATOR MJ1563-RELATED"/>
    <property type="match status" value="1"/>
</dbReference>
<sequence length="205" mass="22788">MTEITNTTVDESGKLPAAVEQFILSWGDMGGQWGVNRSVAQIQALLFLSERPLTAEDISEKLGIARSNVSNSLRELLAWKLVRRVPVLGDRRDHYEAESDLWQMTRKVAQGRKEREIDPMVGAIRDAMQGVDDPRISPVVRQRLHAMHDFANTVDSWYQQMLNVPPAQLMTLIRMGSKVVGLLRFMGGKGDKSAASAGSKDRGAD</sequence>
<accession>A0A6I4TW12</accession>
<dbReference type="PANTHER" id="PTHR38465">
    <property type="entry name" value="HTH-TYPE TRANSCRIPTIONAL REGULATOR MJ1563-RELATED"/>
    <property type="match status" value="1"/>
</dbReference>
<proteinExistence type="inferred from homology"/>
<dbReference type="InterPro" id="IPR036390">
    <property type="entry name" value="WH_DNA-bd_sf"/>
</dbReference>
<dbReference type="AlphaFoldDB" id="A0A6I4TW12"/>
<comment type="caution">
    <text evidence="6">The sequence shown here is derived from an EMBL/GenBank/DDBJ whole genome shotgun (WGS) entry which is preliminary data.</text>
</comment>
<feature type="domain" description="HTH marR-type" evidence="5">
    <location>
        <begin position="34"/>
        <end position="92"/>
    </location>
</feature>
<evidence type="ECO:0000256" key="3">
    <source>
        <dbReference type="ARBA" id="ARBA00023163"/>
    </source>
</evidence>
<organism evidence="6 7">
    <name type="scientific">Croceibacterium xixiisoli</name>
    <dbReference type="NCBI Taxonomy" id="1476466"/>
    <lineage>
        <taxon>Bacteria</taxon>
        <taxon>Pseudomonadati</taxon>
        <taxon>Pseudomonadota</taxon>
        <taxon>Alphaproteobacteria</taxon>
        <taxon>Sphingomonadales</taxon>
        <taxon>Erythrobacteraceae</taxon>
        <taxon>Croceibacterium</taxon>
    </lineage>
</organism>
<name>A0A6I4TW12_9SPHN</name>
<dbReference type="InterPro" id="IPR026282">
    <property type="entry name" value="MJ1563"/>
</dbReference>
<dbReference type="InterPro" id="IPR011991">
    <property type="entry name" value="ArsR-like_HTH"/>
</dbReference>
<evidence type="ECO:0000256" key="1">
    <source>
        <dbReference type="ARBA" id="ARBA00023015"/>
    </source>
</evidence>
<evidence type="ECO:0000313" key="6">
    <source>
        <dbReference type="EMBL" id="MXO99440.1"/>
    </source>
</evidence>
<dbReference type="RefSeq" id="WP_161391162.1">
    <property type="nucleotide sequence ID" value="NZ_JBHSCP010000001.1"/>
</dbReference>
<dbReference type="GO" id="GO:0003700">
    <property type="term" value="F:DNA-binding transcription factor activity"/>
    <property type="evidence" value="ECO:0007669"/>
    <property type="project" value="InterPro"/>
</dbReference>
<protein>
    <recommendedName>
        <fullName evidence="4">HTH-type transcriptional regulator</fullName>
    </recommendedName>
</protein>
<dbReference type="SUPFAM" id="SSF46785">
    <property type="entry name" value="Winged helix' DNA-binding domain"/>
    <property type="match status" value="1"/>
</dbReference>